<name>A0A9W9GSF6_9EURO</name>
<evidence type="ECO:0000313" key="2">
    <source>
        <dbReference type="EMBL" id="KAJ5330250.1"/>
    </source>
</evidence>
<gene>
    <name evidence="2" type="ORF">N7476_000033</name>
</gene>
<dbReference type="Proteomes" id="UP001147746">
    <property type="component" value="Unassembled WGS sequence"/>
</dbReference>
<protein>
    <recommendedName>
        <fullName evidence="1">Berberine/berberine-like domain-containing protein</fullName>
    </recommendedName>
</protein>
<organism evidence="2 3">
    <name type="scientific">Penicillium atrosanguineum</name>
    <dbReference type="NCBI Taxonomy" id="1132637"/>
    <lineage>
        <taxon>Eukaryota</taxon>
        <taxon>Fungi</taxon>
        <taxon>Dikarya</taxon>
        <taxon>Ascomycota</taxon>
        <taxon>Pezizomycotina</taxon>
        <taxon>Eurotiomycetes</taxon>
        <taxon>Eurotiomycetidae</taxon>
        <taxon>Eurotiales</taxon>
        <taxon>Aspergillaceae</taxon>
        <taxon>Penicillium</taxon>
    </lineage>
</organism>
<keyword evidence="3" id="KW-1185">Reference proteome</keyword>
<dbReference type="Gene3D" id="3.40.462.20">
    <property type="match status" value="1"/>
</dbReference>
<dbReference type="InterPro" id="IPR012951">
    <property type="entry name" value="BBE"/>
</dbReference>
<evidence type="ECO:0000313" key="3">
    <source>
        <dbReference type="Proteomes" id="UP001147746"/>
    </source>
</evidence>
<dbReference type="InterPro" id="IPR016169">
    <property type="entry name" value="FAD-bd_PCMH_sub2"/>
</dbReference>
<comment type="caution">
    <text evidence="2">The sequence shown here is derived from an EMBL/GenBank/DDBJ whole genome shotgun (WGS) entry which is preliminary data.</text>
</comment>
<reference evidence="2" key="2">
    <citation type="journal article" date="2023" name="IMA Fungus">
        <title>Comparative genomic study of the Penicillium genus elucidates a diverse pangenome and 15 lateral gene transfer events.</title>
        <authorList>
            <person name="Petersen C."/>
            <person name="Sorensen T."/>
            <person name="Nielsen M.R."/>
            <person name="Sondergaard T.E."/>
            <person name="Sorensen J.L."/>
            <person name="Fitzpatrick D.A."/>
            <person name="Frisvad J.C."/>
            <person name="Nielsen K.L."/>
        </authorList>
    </citation>
    <scope>NUCLEOTIDE SEQUENCE</scope>
    <source>
        <strain evidence="2">IBT 21472</strain>
    </source>
</reference>
<dbReference type="AlphaFoldDB" id="A0A9W9GSF6"/>
<accession>A0A9W9GSF6</accession>
<dbReference type="GO" id="GO:0050660">
    <property type="term" value="F:flavin adenine dinucleotide binding"/>
    <property type="evidence" value="ECO:0007669"/>
    <property type="project" value="InterPro"/>
</dbReference>
<dbReference type="EMBL" id="JAPZBO010000001">
    <property type="protein sequence ID" value="KAJ5330250.1"/>
    <property type="molecule type" value="Genomic_DNA"/>
</dbReference>
<sequence>MSTLFLKGAWPTGDATLLASGLYSRDLMISQDSPERLTNAWKSLRYDPRQALAGCVVAGGAVTTNGDIISSAKNYFAYDTLKKLECQCNSQRAACSCQKHHRSGTADHFEGTDQMGAYVNEAFAYEPDIQTSLWGNGYSRLYRIKQVVDPTGLFIVRRGVGSED</sequence>
<dbReference type="OrthoDB" id="4368273at2759"/>
<evidence type="ECO:0000259" key="1">
    <source>
        <dbReference type="Pfam" id="PF08031"/>
    </source>
</evidence>
<dbReference type="GO" id="GO:0016491">
    <property type="term" value="F:oxidoreductase activity"/>
    <property type="evidence" value="ECO:0007669"/>
    <property type="project" value="InterPro"/>
</dbReference>
<dbReference type="Pfam" id="PF08031">
    <property type="entry name" value="BBE"/>
    <property type="match status" value="1"/>
</dbReference>
<dbReference type="Gene3D" id="3.30.465.10">
    <property type="match status" value="1"/>
</dbReference>
<reference evidence="2" key="1">
    <citation type="submission" date="2022-12" db="EMBL/GenBank/DDBJ databases">
        <authorList>
            <person name="Petersen C."/>
        </authorList>
    </citation>
    <scope>NUCLEOTIDE SEQUENCE</scope>
    <source>
        <strain evidence="2">IBT 21472</strain>
    </source>
</reference>
<proteinExistence type="predicted"/>
<feature type="domain" description="Berberine/berberine-like" evidence="1">
    <location>
        <begin position="117"/>
        <end position="160"/>
    </location>
</feature>